<evidence type="ECO:0000313" key="3">
    <source>
        <dbReference type="WBParaSite" id="nRc.2.0.1.t15731-RA"/>
    </source>
</evidence>
<evidence type="ECO:0000259" key="1">
    <source>
        <dbReference type="Pfam" id="PF00567"/>
    </source>
</evidence>
<protein>
    <submittedName>
        <fullName evidence="3">Tudor domain-containing protein</fullName>
    </submittedName>
</protein>
<dbReference type="WBParaSite" id="nRc.2.0.1.t15731-RA">
    <property type="protein sequence ID" value="nRc.2.0.1.t15731-RA"/>
    <property type="gene ID" value="nRc.2.0.1.g15731"/>
</dbReference>
<dbReference type="GO" id="GO:0005737">
    <property type="term" value="C:cytoplasm"/>
    <property type="evidence" value="ECO:0007669"/>
    <property type="project" value="UniProtKB-ARBA"/>
</dbReference>
<organism evidence="2 3">
    <name type="scientific">Romanomermis culicivorax</name>
    <name type="common">Nematode worm</name>
    <dbReference type="NCBI Taxonomy" id="13658"/>
    <lineage>
        <taxon>Eukaryota</taxon>
        <taxon>Metazoa</taxon>
        <taxon>Ecdysozoa</taxon>
        <taxon>Nematoda</taxon>
        <taxon>Enoplea</taxon>
        <taxon>Dorylaimia</taxon>
        <taxon>Mermithida</taxon>
        <taxon>Mermithoidea</taxon>
        <taxon>Mermithidae</taxon>
        <taxon>Romanomermis</taxon>
    </lineage>
</organism>
<dbReference type="Gene3D" id="2.40.50.90">
    <property type="match status" value="1"/>
</dbReference>
<proteinExistence type="predicted"/>
<sequence>MAYRFKDMNEKLMETYDNNAFRCPLLSVAKGRLCVAKRSNIFQYCRAIVIENINDFFVNVYFIDMALSEIVSVANLYLMTEEFALFPPMLFECSLSNVRPSEYLNEKFLEYIANAHDICIRIDSLADSVFDVTIFDVIFPNQNNLNDYLNNLASMHEQSYLPRSYQR</sequence>
<dbReference type="InterPro" id="IPR035437">
    <property type="entry name" value="SNase_OB-fold_sf"/>
</dbReference>
<feature type="domain" description="Tudor" evidence="1">
    <location>
        <begin position="5"/>
        <end position="97"/>
    </location>
</feature>
<dbReference type="Proteomes" id="UP000887565">
    <property type="component" value="Unplaced"/>
</dbReference>
<dbReference type="Pfam" id="PF00567">
    <property type="entry name" value="TUDOR"/>
    <property type="match status" value="1"/>
</dbReference>
<reference evidence="3" key="1">
    <citation type="submission" date="2022-11" db="UniProtKB">
        <authorList>
            <consortium name="WormBaseParasite"/>
        </authorList>
    </citation>
    <scope>IDENTIFICATION</scope>
</reference>
<keyword evidence="2" id="KW-1185">Reference proteome</keyword>
<evidence type="ECO:0000313" key="2">
    <source>
        <dbReference type="Proteomes" id="UP000887565"/>
    </source>
</evidence>
<accession>A0A915IPJ7</accession>
<dbReference type="Gene3D" id="2.30.30.140">
    <property type="match status" value="1"/>
</dbReference>
<dbReference type="InterPro" id="IPR002999">
    <property type="entry name" value="Tudor"/>
</dbReference>
<dbReference type="AlphaFoldDB" id="A0A915IPJ7"/>
<dbReference type="SUPFAM" id="SSF63748">
    <property type="entry name" value="Tudor/PWWP/MBT"/>
    <property type="match status" value="1"/>
</dbReference>
<name>A0A915IPJ7_ROMCU</name>